<dbReference type="EMBL" id="MK500604">
    <property type="protein sequence ID" value="QBK93711.1"/>
    <property type="molecule type" value="Genomic_DNA"/>
</dbReference>
<evidence type="ECO:0000313" key="1">
    <source>
        <dbReference type="EMBL" id="QBK93711.1"/>
    </source>
</evidence>
<protein>
    <submittedName>
        <fullName evidence="1">Uncharacterized protein</fullName>
    </submittedName>
</protein>
<accession>A0A481ZHL7</accession>
<sequence>MDSLQNTGNNLKDIISWVKSGHIVTLKAGSKTLTYHNKCGKDLLFSDKVVNVNVGSHSSLLDEDEWPWYFDDEGCKICSCKTWKDLYPVNVKLGY</sequence>
<name>A0A481ZHL7_9VIRU</name>
<reference evidence="1" key="1">
    <citation type="journal article" date="2019" name="MBio">
        <title>Virus Genomes from Deep Sea Sediments Expand the Ocean Megavirome and Support Independent Origins of Viral Gigantism.</title>
        <authorList>
            <person name="Backstrom D."/>
            <person name="Yutin N."/>
            <person name="Jorgensen S.L."/>
            <person name="Dharamshi J."/>
            <person name="Homa F."/>
            <person name="Zaremba-Niedwiedzka K."/>
            <person name="Spang A."/>
            <person name="Wolf Y.I."/>
            <person name="Koonin E.V."/>
            <person name="Ettema T.J."/>
        </authorList>
    </citation>
    <scope>NUCLEOTIDE SEQUENCE</scope>
</reference>
<organism evidence="1">
    <name type="scientific">Pithovirus LCPAC406</name>
    <dbReference type="NCBI Taxonomy" id="2506599"/>
    <lineage>
        <taxon>Viruses</taxon>
        <taxon>Pithoviruses</taxon>
    </lineage>
</organism>
<proteinExistence type="predicted"/>
<gene>
    <name evidence="1" type="ORF">LCPAC406_00250</name>
</gene>